<dbReference type="PRINTS" id="PR00474">
    <property type="entry name" value="GLU5KINASE"/>
</dbReference>
<comment type="catalytic activity">
    <reaction evidence="8">
        <text>L-glutamate + ATP = L-glutamyl 5-phosphate + ADP</text>
        <dbReference type="Rhea" id="RHEA:14877"/>
        <dbReference type="ChEBI" id="CHEBI:29985"/>
        <dbReference type="ChEBI" id="CHEBI:30616"/>
        <dbReference type="ChEBI" id="CHEBI:58274"/>
        <dbReference type="ChEBI" id="CHEBI:456216"/>
        <dbReference type="EC" id="2.7.2.11"/>
    </reaction>
</comment>
<dbReference type="Gene3D" id="3.40.1160.10">
    <property type="entry name" value="Acetylglutamate kinase-like"/>
    <property type="match status" value="1"/>
</dbReference>
<dbReference type="InterPro" id="IPR019797">
    <property type="entry name" value="Glutamate_5-kinase_CS"/>
</dbReference>
<feature type="domain" description="PUA" evidence="10">
    <location>
        <begin position="331"/>
        <end position="413"/>
    </location>
</feature>
<comment type="similarity">
    <text evidence="8">Belongs to the glutamate 5-kinase family.</text>
</comment>
<evidence type="ECO:0000313" key="12">
    <source>
        <dbReference type="Proteomes" id="UP000325385"/>
    </source>
</evidence>
<dbReference type="InterPro" id="IPR011529">
    <property type="entry name" value="Glu_5kinase"/>
</dbReference>
<dbReference type="PANTHER" id="PTHR43654">
    <property type="entry name" value="GLUTAMATE 5-KINASE"/>
    <property type="match status" value="1"/>
</dbReference>
<feature type="binding site" evidence="8">
    <location>
        <position position="105"/>
    </location>
    <ligand>
        <name>substrate</name>
    </ligand>
</feature>
<dbReference type="EC" id="2.7.2.11" evidence="8"/>
<dbReference type="Pfam" id="PF00696">
    <property type="entry name" value="AA_kinase"/>
    <property type="match status" value="1"/>
</dbReference>
<dbReference type="GO" id="GO:0005829">
    <property type="term" value="C:cytosol"/>
    <property type="evidence" value="ECO:0007669"/>
    <property type="project" value="TreeGrafter"/>
</dbReference>
<dbReference type="UniPathway" id="UPA00098">
    <property type="reaction ID" value="UER00359"/>
</dbReference>
<feature type="binding site" evidence="8">
    <location>
        <begin position="225"/>
        <end position="226"/>
    </location>
    <ligand>
        <name>ATP</name>
        <dbReference type="ChEBI" id="CHEBI:30616"/>
    </ligand>
</feature>
<proteinExistence type="inferred from homology"/>
<dbReference type="Pfam" id="PF01472">
    <property type="entry name" value="PUA"/>
    <property type="match status" value="1"/>
</dbReference>
<dbReference type="InterPro" id="IPR001048">
    <property type="entry name" value="Asp/Glu/Uridylate_kinase"/>
</dbReference>
<sequence>MRPKSRTHPKTAGNGRRSEGRGARSVPTCKGDSDDGFRALAGLDRAGTVKPIASLADLPRANRLVVKVGSALLVEQGRPRSAWLATLAAELAALRQSTQVILVSSGAIALGAAKLGLPHGGRGSLADAQAAASVGQVELARLWSEALDAHAITAAQMLVTLGDLEDRRRYLNASATLGRLLEAGALPVVNENDSVATEEIRFGDNDRLAARVAQAAGADAVLLLSDVDGLYDRDPREPGAELIPCVEGVTPEIIAMASGNSGSGLGSGGMRAKLQAARIAERAGIALAIGNGTHRSPIARVFEKGIGTLFLPQRDASAREAWLGGRLAPAGVITVDAGCAAALENGASVLAAGIAEIEGEFGRGDLVAIHGPNGARFGQGLIEYTAGECRAILGLREDQQAAKLGYAPRAAVIHRDHMVRT</sequence>
<evidence type="ECO:0000256" key="4">
    <source>
        <dbReference type="ARBA" id="ARBA00022679"/>
    </source>
</evidence>
<dbReference type="NCBIfam" id="TIGR01027">
    <property type="entry name" value="proB"/>
    <property type="match status" value="1"/>
</dbReference>
<name>A0A5P6NE04_9SPHN</name>
<dbReference type="InterPro" id="IPR041739">
    <property type="entry name" value="G5K_ProB"/>
</dbReference>
<dbReference type="CDD" id="cd21157">
    <property type="entry name" value="PUA_G5K"/>
    <property type="match status" value="1"/>
</dbReference>
<keyword evidence="2 8" id="KW-0028">Amino-acid biosynthesis</keyword>
<dbReference type="GO" id="GO:0005524">
    <property type="term" value="F:ATP binding"/>
    <property type="evidence" value="ECO:0007669"/>
    <property type="project" value="UniProtKB-KW"/>
</dbReference>
<dbReference type="Proteomes" id="UP000325385">
    <property type="component" value="Chromosome"/>
</dbReference>
<dbReference type="PIRSF" id="PIRSF000729">
    <property type="entry name" value="GK"/>
    <property type="match status" value="1"/>
</dbReference>
<dbReference type="AlphaFoldDB" id="A0A5P6NE04"/>
<dbReference type="Gene3D" id="2.30.130.10">
    <property type="entry name" value="PUA domain"/>
    <property type="match status" value="1"/>
</dbReference>
<comment type="function">
    <text evidence="8">Catalyzes the transfer of a phosphate group to glutamate to form L-glutamate 5-phosphate.</text>
</comment>
<evidence type="ECO:0000256" key="3">
    <source>
        <dbReference type="ARBA" id="ARBA00022650"/>
    </source>
</evidence>
<feature type="binding site" evidence="8">
    <location>
        <position position="205"/>
    </location>
    <ligand>
        <name>substrate</name>
    </ligand>
</feature>
<dbReference type="InterPro" id="IPR036393">
    <property type="entry name" value="AceGlu_kinase-like_sf"/>
</dbReference>
<dbReference type="InterPro" id="IPR015947">
    <property type="entry name" value="PUA-like_sf"/>
</dbReference>
<accession>A0A5P6NE04</accession>
<dbReference type="InterPro" id="IPR001057">
    <property type="entry name" value="Glu/AcGlu_kinase"/>
</dbReference>
<dbReference type="PANTHER" id="PTHR43654:SF1">
    <property type="entry name" value="ISOPENTENYL PHOSPHATE KINASE"/>
    <property type="match status" value="1"/>
</dbReference>
<dbReference type="GO" id="GO:0055129">
    <property type="term" value="P:L-proline biosynthetic process"/>
    <property type="evidence" value="ECO:0007669"/>
    <property type="project" value="UniProtKB-UniRule"/>
</dbReference>
<dbReference type="SMART" id="SM00359">
    <property type="entry name" value="PUA"/>
    <property type="match status" value="1"/>
</dbReference>
<keyword evidence="4 8" id="KW-0808">Transferase</keyword>
<evidence type="ECO:0000256" key="7">
    <source>
        <dbReference type="ARBA" id="ARBA00022840"/>
    </source>
</evidence>
<dbReference type="CDD" id="cd04242">
    <property type="entry name" value="AAK_G5K_ProB"/>
    <property type="match status" value="1"/>
</dbReference>
<keyword evidence="3 8" id="KW-0641">Proline biosynthesis</keyword>
<dbReference type="InterPro" id="IPR005715">
    <property type="entry name" value="Glu_5kinase/COase_Synthase"/>
</dbReference>
<dbReference type="FunFam" id="3.40.1160.10:FF:000006">
    <property type="entry name" value="Glutamate 5-kinase"/>
    <property type="match status" value="1"/>
</dbReference>
<dbReference type="PROSITE" id="PS50890">
    <property type="entry name" value="PUA"/>
    <property type="match status" value="1"/>
</dbReference>
<dbReference type="InterPro" id="IPR036974">
    <property type="entry name" value="PUA_sf"/>
</dbReference>
<evidence type="ECO:0000256" key="5">
    <source>
        <dbReference type="ARBA" id="ARBA00022741"/>
    </source>
</evidence>
<evidence type="ECO:0000256" key="2">
    <source>
        <dbReference type="ARBA" id="ARBA00022605"/>
    </source>
</evidence>
<comment type="subcellular location">
    <subcellularLocation>
        <location evidence="8">Cytoplasm</location>
    </subcellularLocation>
</comment>
<protein>
    <recommendedName>
        <fullName evidence="8">Glutamate 5-kinase</fullName>
        <ecNumber evidence="8">2.7.2.11</ecNumber>
    </recommendedName>
    <alternativeName>
        <fullName evidence="8">Gamma-glutamyl kinase</fullName>
        <shortName evidence="8">GK</shortName>
    </alternativeName>
</protein>
<evidence type="ECO:0000256" key="1">
    <source>
        <dbReference type="ARBA" id="ARBA00022490"/>
    </source>
</evidence>
<gene>
    <name evidence="8" type="primary">proB</name>
    <name evidence="11" type="ORF">D0Y83_14075</name>
</gene>
<evidence type="ECO:0000313" key="11">
    <source>
        <dbReference type="EMBL" id="QFI64261.1"/>
    </source>
</evidence>
<dbReference type="GO" id="GO:0003723">
    <property type="term" value="F:RNA binding"/>
    <property type="evidence" value="ECO:0007669"/>
    <property type="project" value="InterPro"/>
</dbReference>
<dbReference type="SUPFAM" id="SSF53633">
    <property type="entry name" value="Carbamate kinase-like"/>
    <property type="match status" value="1"/>
</dbReference>
<organism evidence="11 12">
    <name type="scientific">Qipengyuania flava</name>
    <dbReference type="NCBI Taxonomy" id="192812"/>
    <lineage>
        <taxon>Bacteria</taxon>
        <taxon>Pseudomonadati</taxon>
        <taxon>Pseudomonadota</taxon>
        <taxon>Alphaproteobacteria</taxon>
        <taxon>Sphingomonadales</taxon>
        <taxon>Erythrobacteraceae</taxon>
        <taxon>Qipengyuania</taxon>
    </lineage>
</organism>
<evidence type="ECO:0000259" key="10">
    <source>
        <dbReference type="SMART" id="SM00359"/>
    </source>
</evidence>
<feature type="binding site" evidence="8">
    <location>
        <position position="67"/>
    </location>
    <ligand>
        <name>ATP</name>
        <dbReference type="ChEBI" id="CHEBI:30616"/>
    </ligand>
</feature>
<keyword evidence="7 8" id="KW-0067">ATP-binding</keyword>
<comment type="caution">
    <text evidence="8">Lacks conserved residue(s) required for the propagation of feature annotation.</text>
</comment>
<feature type="binding site" evidence="8">
    <location>
        <position position="193"/>
    </location>
    <ligand>
        <name>substrate</name>
    </ligand>
</feature>
<keyword evidence="1 8" id="KW-0963">Cytoplasm</keyword>
<evidence type="ECO:0000256" key="8">
    <source>
        <dbReference type="HAMAP-Rule" id="MF_00456"/>
    </source>
</evidence>
<reference evidence="12" key="1">
    <citation type="submission" date="2018-09" db="EMBL/GenBank/DDBJ databases">
        <title>Nocardia yunnanensis sp. nov., an actinomycete isolated from a soil sample.</title>
        <authorList>
            <person name="Zhang J."/>
        </authorList>
    </citation>
    <scope>NUCLEOTIDE SEQUENCE [LARGE SCALE GENOMIC DNA]</scope>
    <source>
        <strain evidence="12">21-3</strain>
    </source>
</reference>
<keyword evidence="5 8" id="KW-0547">Nucleotide-binding</keyword>
<dbReference type="GO" id="GO:0004349">
    <property type="term" value="F:glutamate 5-kinase activity"/>
    <property type="evidence" value="ECO:0007669"/>
    <property type="project" value="UniProtKB-UniRule"/>
</dbReference>
<evidence type="ECO:0000256" key="9">
    <source>
        <dbReference type="SAM" id="MobiDB-lite"/>
    </source>
</evidence>
<dbReference type="HAMAP" id="MF_00456">
    <property type="entry name" value="ProB"/>
    <property type="match status" value="1"/>
</dbReference>
<dbReference type="EMBL" id="CP032228">
    <property type="protein sequence ID" value="QFI64261.1"/>
    <property type="molecule type" value="Genomic_DNA"/>
</dbReference>
<keyword evidence="6 8" id="KW-0418">Kinase</keyword>
<dbReference type="InterPro" id="IPR002478">
    <property type="entry name" value="PUA"/>
</dbReference>
<dbReference type="PROSITE" id="PS00902">
    <property type="entry name" value="GLUTAMATE_5_KINASE"/>
    <property type="match status" value="1"/>
</dbReference>
<evidence type="ECO:0000256" key="6">
    <source>
        <dbReference type="ARBA" id="ARBA00022777"/>
    </source>
</evidence>
<comment type="pathway">
    <text evidence="8">Amino-acid biosynthesis; L-proline biosynthesis; L-glutamate 5-semialdehyde from L-glutamate: step 1/2.</text>
</comment>
<feature type="region of interest" description="Disordered" evidence="9">
    <location>
        <begin position="1"/>
        <end position="32"/>
    </location>
</feature>
<dbReference type="SUPFAM" id="SSF88697">
    <property type="entry name" value="PUA domain-like"/>
    <property type="match status" value="1"/>
</dbReference>